<organism evidence="2 3">
    <name type="scientific">Stenotrophomonas maltophilia</name>
    <name type="common">Pseudomonas maltophilia</name>
    <name type="synonym">Xanthomonas maltophilia</name>
    <dbReference type="NCBI Taxonomy" id="40324"/>
    <lineage>
        <taxon>Bacteria</taxon>
        <taxon>Pseudomonadati</taxon>
        <taxon>Pseudomonadota</taxon>
        <taxon>Gammaproteobacteria</taxon>
        <taxon>Lysobacterales</taxon>
        <taxon>Lysobacteraceae</taxon>
        <taxon>Stenotrophomonas</taxon>
        <taxon>Stenotrophomonas maltophilia group</taxon>
    </lineage>
</organism>
<feature type="transmembrane region" description="Helical" evidence="1">
    <location>
        <begin position="14"/>
        <end position="33"/>
    </location>
</feature>
<keyword evidence="1" id="KW-0812">Transmembrane</keyword>
<proteinExistence type="predicted"/>
<accession>A0AA40YES2</accession>
<evidence type="ECO:0008006" key="4">
    <source>
        <dbReference type="Google" id="ProtNLM"/>
    </source>
</evidence>
<evidence type="ECO:0000313" key="3">
    <source>
        <dbReference type="Proteomes" id="UP000634179"/>
    </source>
</evidence>
<name>A0AA40YES2_STEMA</name>
<evidence type="ECO:0000256" key="1">
    <source>
        <dbReference type="SAM" id="Phobius"/>
    </source>
</evidence>
<evidence type="ECO:0000313" key="2">
    <source>
        <dbReference type="EMBL" id="MBH1790976.1"/>
    </source>
</evidence>
<dbReference type="EMBL" id="JADUOV010000009">
    <property type="protein sequence ID" value="MBH1790976.1"/>
    <property type="molecule type" value="Genomic_DNA"/>
</dbReference>
<keyword evidence="1" id="KW-1133">Transmembrane helix</keyword>
<keyword evidence="1" id="KW-0472">Membrane</keyword>
<dbReference type="AlphaFoldDB" id="A0AA40YES2"/>
<dbReference type="Proteomes" id="UP000634179">
    <property type="component" value="Unassembled WGS sequence"/>
</dbReference>
<protein>
    <recommendedName>
        <fullName evidence="4">Transmembrane protein</fullName>
    </recommendedName>
</protein>
<comment type="caution">
    <text evidence="2">The sequence shown here is derived from an EMBL/GenBank/DDBJ whole genome shotgun (WGS) entry which is preliminary data.</text>
</comment>
<sequence length="48" mass="5216">MQDSKPTSQSILRIILWSLAATFALCCGGYCLGKDLAQRDNARQSAGR</sequence>
<gene>
    <name evidence="2" type="ORF">I5V89_13955</name>
</gene>
<reference evidence="2" key="1">
    <citation type="submission" date="2020-11" db="EMBL/GenBank/DDBJ databases">
        <title>Enhanced detection system for hospital associated transmission using whole genome sequencing surveillance.</title>
        <authorList>
            <person name="Harrison L.H."/>
            <person name="Van Tyne D."/>
            <person name="Marsh J.W."/>
            <person name="Griffith M.P."/>
            <person name="Snyder D.J."/>
            <person name="Cooper V.S."/>
            <person name="Mustapha M."/>
        </authorList>
    </citation>
    <scope>NUCLEOTIDE SEQUENCE</scope>
    <source>
        <strain evidence="2">STEN00053</strain>
    </source>
</reference>